<feature type="binding site" evidence="11">
    <location>
        <position position="128"/>
    </location>
    <ligand>
        <name>Mg(2+)</name>
        <dbReference type="ChEBI" id="CHEBI:18420"/>
    </ligand>
</feature>
<evidence type="ECO:0000256" key="7">
    <source>
        <dbReference type="ARBA" id="ARBA00023277"/>
    </source>
</evidence>
<dbReference type="SUPFAM" id="SSF56784">
    <property type="entry name" value="HAD-like"/>
    <property type="match status" value="1"/>
</dbReference>
<dbReference type="RefSeq" id="WP_206783156.1">
    <property type="nucleotide sequence ID" value="NZ_JAEMWV010000016.1"/>
</dbReference>
<dbReference type="InterPro" id="IPR004446">
    <property type="entry name" value="Heptose_bisP_phosphatase"/>
</dbReference>
<comment type="cofactor">
    <cofactor evidence="1 11">
        <name>Mg(2+)</name>
        <dbReference type="ChEBI" id="CHEBI:18420"/>
    </cofactor>
</comment>
<feature type="binding site" evidence="11">
    <location>
        <position position="100"/>
    </location>
    <ligand>
        <name>Zn(2+)</name>
        <dbReference type="ChEBI" id="CHEBI:29105"/>
    </ligand>
</feature>
<protein>
    <recommendedName>
        <fullName evidence="8 9">D,D-heptose 1,7-bisphosphate phosphatase</fullName>
        <ecNumber evidence="9">3.1.3.-</ecNumber>
    </recommendedName>
</protein>
<keyword evidence="7 9" id="KW-0119">Carbohydrate metabolism</keyword>
<evidence type="ECO:0000256" key="11">
    <source>
        <dbReference type="PIRSR" id="PIRSR004682-4"/>
    </source>
</evidence>
<dbReference type="NCBIfam" id="TIGR01656">
    <property type="entry name" value="Histidinol-ppas"/>
    <property type="match status" value="1"/>
</dbReference>
<keyword evidence="4 9" id="KW-0963">Cytoplasm</keyword>
<dbReference type="PANTHER" id="PTHR42891">
    <property type="entry name" value="D-GLYCERO-BETA-D-MANNO-HEPTOSE-1,7-BISPHOSPHATE 7-PHOSPHATASE"/>
    <property type="match status" value="1"/>
</dbReference>
<feature type="active site" description="Proton donor" evidence="10">
    <location>
        <position position="9"/>
    </location>
</feature>
<dbReference type="InterPro" id="IPR013954">
    <property type="entry name" value="PNK3P"/>
</dbReference>
<feature type="binding site" evidence="11">
    <location>
        <position position="90"/>
    </location>
    <ligand>
        <name>Zn(2+)</name>
        <dbReference type="ChEBI" id="CHEBI:29105"/>
    </ligand>
</feature>
<sequence>MKIAFFDRDGTIIEDYPDHEWTGIEHPVFIEGSINTLKEVIKKGYKIIIVTNQYIINEGYITIEQYHHINNQMINELKAQEIELLDIFYCPHGKDEGCTCIKPRIGMIMEAASKYPEIKLEECFMIGDSIVDVELAINMGIKGFGIGIGSNYKQRNIYQLNTIKDLPTYI</sequence>
<dbReference type="PIRSF" id="PIRSF004682">
    <property type="entry name" value="GmhB"/>
    <property type="match status" value="1"/>
</dbReference>
<organism evidence="12 13">
    <name type="scientific">Priestia flexa</name>
    <dbReference type="NCBI Taxonomy" id="86664"/>
    <lineage>
        <taxon>Bacteria</taxon>
        <taxon>Bacillati</taxon>
        <taxon>Bacillota</taxon>
        <taxon>Bacilli</taxon>
        <taxon>Bacillales</taxon>
        <taxon>Bacillaceae</taxon>
        <taxon>Priestia</taxon>
    </lineage>
</organism>
<dbReference type="GO" id="GO:0005975">
    <property type="term" value="P:carbohydrate metabolic process"/>
    <property type="evidence" value="ECO:0007669"/>
    <property type="project" value="InterPro"/>
</dbReference>
<dbReference type="PANTHER" id="PTHR42891:SF1">
    <property type="entry name" value="D-GLYCERO-BETA-D-MANNO-HEPTOSE-1,7-BISPHOSPHATE 7-PHOSPHATASE"/>
    <property type="match status" value="1"/>
</dbReference>
<evidence type="ECO:0000313" key="13">
    <source>
        <dbReference type="Proteomes" id="UP000664578"/>
    </source>
</evidence>
<gene>
    <name evidence="12" type="ORF">JF537_20255</name>
</gene>
<feature type="binding site" evidence="11">
    <location>
        <position position="7"/>
    </location>
    <ligand>
        <name>Mg(2+)</name>
        <dbReference type="ChEBI" id="CHEBI:18420"/>
    </ligand>
</feature>
<evidence type="ECO:0000256" key="6">
    <source>
        <dbReference type="ARBA" id="ARBA00022801"/>
    </source>
</evidence>
<feature type="binding site" evidence="11">
    <location>
        <position position="9"/>
    </location>
    <ligand>
        <name>Mg(2+)</name>
        <dbReference type="ChEBI" id="CHEBI:18420"/>
    </ligand>
</feature>
<dbReference type="EC" id="3.1.3.-" evidence="9"/>
<dbReference type="GO" id="GO:0046872">
    <property type="term" value="F:metal ion binding"/>
    <property type="evidence" value="ECO:0007669"/>
    <property type="project" value="UniProtKB-KW"/>
</dbReference>
<keyword evidence="5 11" id="KW-0479">Metal-binding</keyword>
<name>A0A8I1SPT9_9BACI</name>
<dbReference type="InterPro" id="IPR006543">
    <property type="entry name" value="Histidinol-phos"/>
</dbReference>
<dbReference type="Pfam" id="PF08645">
    <property type="entry name" value="PNK3P"/>
    <property type="match status" value="1"/>
</dbReference>
<evidence type="ECO:0000256" key="10">
    <source>
        <dbReference type="PIRSR" id="PIRSR004682-1"/>
    </source>
</evidence>
<comment type="subcellular location">
    <subcellularLocation>
        <location evidence="2 9">Cytoplasm</location>
    </subcellularLocation>
</comment>
<dbReference type="GO" id="GO:0016791">
    <property type="term" value="F:phosphatase activity"/>
    <property type="evidence" value="ECO:0007669"/>
    <property type="project" value="InterPro"/>
</dbReference>
<keyword evidence="6 9" id="KW-0378">Hydrolase</keyword>
<dbReference type="EMBL" id="JAEMWV010000016">
    <property type="protein sequence ID" value="MBN8253864.1"/>
    <property type="molecule type" value="Genomic_DNA"/>
</dbReference>
<dbReference type="InterPro" id="IPR036412">
    <property type="entry name" value="HAD-like_sf"/>
</dbReference>
<accession>A0A8I1SPT9</accession>
<evidence type="ECO:0000256" key="1">
    <source>
        <dbReference type="ARBA" id="ARBA00001946"/>
    </source>
</evidence>
<keyword evidence="11" id="KW-0460">Magnesium</keyword>
<feature type="binding site" evidence="11">
    <location>
        <position position="98"/>
    </location>
    <ligand>
        <name>Zn(2+)</name>
        <dbReference type="ChEBI" id="CHEBI:29105"/>
    </ligand>
</feature>
<dbReference type="AlphaFoldDB" id="A0A8I1SPT9"/>
<reference evidence="12" key="1">
    <citation type="submission" date="2020-12" db="EMBL/GenBank/DDBJ databases">
        <title>PHA producing bacteria isolated from mangrove.</title>
        <authorList>
            <person name="Zheng W."/>
            <person name="Yu S."/>
            <person name="Huang Y."/>
        </authorList>
    </citation>
    <scope>NUCLEOTIDE SEQUENCE</scope>
    <source>
        <strain evidence="12">GN22-4</strain>
    </source>
</reference>
<dbReference type="NCBIfam" id="TIGR01662">
    <property type="entry name" value="HAD-SF-IIIA"/>
    <property type="match status" value="1"/>
</dbReference>
<evidence type="ECO:0000256" key="5">
    <source>
        <dbReference type="ARBA" id="ARBA00022723"/>
    </source>
</evidence>
<dbReference type="InterPro" id="IPR023214">
    <property type="entry name" value="HAD_sf"/>
</dbReference>
<evidence type="ECO:0000256" key="4">
    <source>
        <dbReference type="ARBA" id="ARBA00022490"/>
    </source>
</evidence>
<dbReference type="Gene3D" id="3.40.50.1000">
    <property type="entry name" value="HAD superfamily/HAD-like"/>
    <property type="match status" value="1"/>
</dbReference>
<comment type="cofactor">
    <cofactor evidence="11">
        <name>Zn(2+)</name>
        <dbReference type="ChEBI" id="CHEBI:29105"/>
    </cofactor>
</comment>
<dbReference type="GO" id="GO:0005737">
    <property type="term" value="C:cytoplasm"/>
    <property type="evidence" value="ECO:0007669"/>
    <property type="project" value="UniProtKB-SubCell"/>
</dbReference>
<evidence type="ECO:0000256" key="8">
    <source>
        <dbReference type="ARBA" id="ARBA00031828"/>
    </source>
</evidence>
<evidence type="ECO:0000313" key="12">
    <source>
        <dbReference type="EMBL" id="MBN8253864.1"/>
    </source>
</evidence>
<feature type="binding site" evidence="11">
    <location>
        <position position="92"/>
    </location>
    <ligand>
        <name>Zn(2+)</name>
        <dbReference type="ChEBI" id="CHEBI:29105"/>
    </ligand>
</feature>
<proteinExistence type="inferred from homology"/>
<dbReference type="Proteomes" id="UP000664578">
    <property type="component" value="Unassembled WGS sequence"/>
</dbReference>
<feature type="active site" description="Nucleophile" evidence="10">
    <location>
        <position position="7"/>
    </location>
</feature>
<comment type="similarity">
    <text evidence="9">Belongs to the gmhB family.</text>
</comment>
<comment type="caution">
    <text evidence="12">The sequence shown here is derived from an EMBL/GenBank/DDBJ whole genome shotgun (WGS) entry which is preliminary data.</text>
</comment>
<evidence type="ECO:0000256" key="9">
    <source>
        <dbReference type="PIRNR" id="PIRNR004682"/>
    </source>
</evidence>
<evidence type="ECO:0000256" key="2">
    <source>
        <dbReference type="ARBA" id="ARBA00004496"/>
    </source>
</evidence>
<evidence type="ECO:0000256" key="3">
    <source>
        <dbReference type="ARBA" id="ARBA00011245"/>
    </source>
</evidence>
<dbReference type="InterPro" id="IPR006549">
    <property type="entry name" value="HAD-SF_hydro_IIIA"/>
</dbReference>
<keyword evidence="11" id="KW-0862">Zinc</keyword>
<comment type="subunit">
    <text evidence="3">Monomer.</text>
</comment>